<evidence type="ECO:0000313" key="2">
    <source>
        <dbReference type="EMBL" id="PMD12379.1"/>
    </source>
</evidence>
<gene>
    <name evidence="2" type="ORF">NA56DRAFT_652540</name>
</gene>
<accession>A0A2J6PEF7</accession>
<dbReference type="Pfam" id="PF12013">
    <property type="entry name" value="OrsD"/>
    <property type="match status" value="1"/>
</dbReference>
<dbReference type="InterPro" id="IPR053157">
    <property type="entry name" value="Sterol_Uptake_Regulator"/>
</dbReference>
<dbReference type="PANTHER" id="PTHR47784">
    <property type="entry name" value="STEROL UPTAKE CONTROL PROTEIN 2"/>
    <property type="match status" value="1"/>
</dbReference>
<dbReference type="PANTHER" id="PTHR47784:SF5">
    <property type="entry name" value="STEROL UPTAKE CONTROL PROTEIN 2"/>
    <property type="match status" value="1"/>
</dbReference>
<organism evidence="2 3">
    <name type="scientific">Hyaloscypha hepaticicola</name>
    <dbReference type="NCBI Taxonomy" id="2082293"/>
    <lineage>
        <taxon>Eukaryota</taxon>
        <taxon>Fungi</taxon>
        <taxon>Dikarya</taxon>
        <taxon>Ascomycota</taxon>
        <taxon>Pezizomycotina</taxon>
        <taxon>Leotiomycetes</taxon>
        <taxon>Helotiales</taxon>
        <taxon>Hyaloscyphaceae</taxon>
        <taxon>Hyaloscypha</taxon>
    </lineage>
</organism>
<sequence>MPPAALSPSDLLHYIPAHRVLICKECRYAIQPSAISRHLKDLHKIYRSDRSELLEYTKKLDLADPADVVLPLPNEAPVPLLPTESGLVCARDGCNHLCITVKRMKSHWATAHRDVVGSASSQWRIVTLQTFFRGNQLRYFIVSPQHPHEPQQEPSPASQSEPESRMSETTAPSEWSESCSPVAEIPNFPADWIPDDVALFKHFMTSTFYYLGYGPKTRQLWKTTVPEMAFQHDFLKHGILACSALHLAHLNPSERRQYQLIAACHQARGLPRFREAIAAPTEDNCHAIMAFSHLLIVHCFAAEDADAELLLVSDNPECGIPDWLKVIRGSCAVFREVWGHMSSGPFKPLIEESAVEEALPIIPDNPEHSARLKELLTLPVRGENPPVVEILDHQITAYSSALILLSRAFVMAQAAKDHGNFTMWTAVQIWPARLPIEYLDLLRAREPAALVLLAHYCVLLGPLEESWFMSSFRKRLLERIYWQLDESWRCWLDWPFSEAGLMPPGQMQCPMEGLLHGDQMEGCPAST</sequence>
<keyword evidence="3" id="KW-1185">Reference proteome</keyword>
<proteinExistence type="predicted"/>
<dbReference type="Proteomes" id="UP000235672">
    <property type="component" value="Unassembled WGS sequence"/>
</dbReference>
<reference evidence="2 3" key="1">
    <citation type="submission" date="2016-05" db="EMBL/GenBank/DDBJ databases">
        <title>A degradative enzymes factory behind the ericoid mycorrhizal symbiosis.</title>
        <authorList>
            <consortium name="DOE Joint Genome Institute"/>
            <person name="Martino E."/>
            <person name="Morin E."/>
            <person name="Grelet G."/>
            <person name="Kuo A."/>
            <person name="Kohler A."/>
            <person name="Daghino S."/>
            <person name="Barry K."/>
            <person name="Choi C."/>
            <person name="Cichocki N."/>
            <person name="Clum A."/>
            <person name="Copeland A."/>
            <person name="Hainaut M."/>
            <person name="Haridas S."/>
            <person name="Labutti K."/>
            <person name="Lindquist E."/>
            <person name="Lipzen A."/>
            <person name="Khouja H.-R."/>
            <person name="Murat C."/>
            <person name="Ohm R."/>
            <person name="Olson A."/>
            <person name="Spatafora J."/>
            <person name="Veneault-Fourrey C."/>
            <person name="Henrissat B."/>
            <person name="Grigoriev I."/>
            <person name="Martin F."/>
            <person name="Perotto S."/>
        </authorList>
    </citation>
    <scope>NUCLEOTIDE SEQUENCE [LARGE SCALE GENOMIC DNA]</scope>
    <source>
        <strain evidence="2 3">UAMH 7357</strain>
    </source>
</reference>
<feature type="compositionally biased region" description="Polar residues" evidence="1">
    <location>
        <begin position="167"/>
        <end position="179"/>
    </location>
</feature>
<dbReference type="InterPro" id="IPR021858">
    <property type="entry name" value="Fun_TF"/>
</dbReference>
<feature type="compositionally biased region" description="Low complexity" evidence="1">
    <location>
        <begin position="152"/>
        <end position="161"/>
    </location>
</feature>
<dbReference type="OrthoDB" id="416217at2759"/>
<evidence type="ECO:0000313" key="3">
    <source>
        <dbReference type="Proteomes" id="UP000235672"/>
    </source>
</evidence>
<dbReference type="AlphaFoldDB" id="A0A2J6PEF7"/>
<evidence type="ECO:0008006" key="4">
    <source>
        <dbReference type="Google" id="ProtNLM"/>
    </source>
</evidence>
<dbReference type="GO" id="GO:0001228">
    <property type="term" value="F:DNA-binding transcription activator activity, RNA polymerase II-specific"/>
    <property type="evidence" value="ECO:0007669"/>
    <property type="project" value="TreeGrafter"/>
</dbReference>
<name>A0A2J6PEF7_9HELO</name>
<dbReference type="Pfam" id="PF11951">
    <property type="entry name" value="Fungal_trans_2"/>
    <property type="match status" value="1"/>
</dbReference>
<dbReference type="STRING" id="1745343.A0A2J6PEF7"/>
<feature type="region of interest" description="Disordered" evidence="1">
    <location>
        <begin position="146"/>
        <end position="180"/>
    </location>
</feature>
<evidence type="ECO:0000256" key="1">
    <source>
        <dbReference type="SAM" id="MobiDB-lite"/>
    </source>
</evidence>
<dbReference type="EMBL" id="KZ613552">
    <property type="protein sequence ID" value="PMD12379.1"/>
    <property type="molecule type" value="Genomic_DNA"/>
</dbReference>
<protein>
    <recommendedName>
        <fullName evidence="4">C2H2-type domain-containing protein</fullName>
    </recommendedName>
</protein>
<dbReference type="InterPro" id="IPR022698">
    <property type="entry name" value="OrsD"/>
</dbReference>